<dbReference type="RefSeq" id="WP_194845682.1">
    <property type="nucleotide sequence ID" value="NZ_CP075585.1"/>
</dbReference>
<dbReference type="Proteomes" id="UP000822862">
    <property type="component" value="Chromosome"/>
</dbReference>
<reference evidence="10 11" key="2">
    <citation type="submission" date="2021-05" db="EMBL/GenBank/DDBJ databases">
        <title>Ecology and evolution of chlamydial symbionts of arthropods.</title>
        <authorList>
            <person name="Halter T."/>
            <person name="Sixt B.S."/>
            <person name="Toenshoff E.R."/>
            <person name="Koestlbacher S."/>
            <person name="Schulz F."/>
            <person name="Kostanjsek R."/>
            <person name="Collingro A."/>
            <person name="Hendrickx F."/>
            <person name="Horn M."/>
        </authorList>
    </citation>
    <scope>NUCLEOTIDE SEQUENCE [LARGE SCALE GENOMIC DNA]</scope>
    <source>
        <strain evidence="10 11">15C</strain>
    </source>
</reference>
<feature type="transmembrane region" description="Helical" evidence="8">
    <location>
        <begin position="20"/>
        <end position="43"/>
    </location>
</feature>
<keyword evidence="6 8" id="KW-1133">Transmembrane helix</keyword>
<keyword evidence="8" id="KW-0812">Transmembrane</keyword>
<sequence length="307" mass="34793">MRINPINSKQSFIFKPLRIIQSLGWVAVAILSLPTVIGAYFAWKKLAAIWNKHERFDTQKTNEVVSKLFLEGSENGFEEVFSEVAETASKESTLYEQAIHQFKGSSCLGSRSAEAYLDYLKNTEKNLGFHFNTNLLHNLGFTLNEFLTNIKAEAKDAKLIFVPFLLAGNLLREQHIVVAVINKTNEQIEYFDPKGNQFYSIFGRLVDRNLEQWSIPTQAFLEKLSTSIFPDKEPSIIRNINGPQSLSNKVDCGVHALDFIQARMHIDFIPSKYPNYFETSLSSNGKQLRNTMAATLQSRLDSGQIVS</sequence>
<dbReference type="Gene3D" id="3.40.395.10">
    <property type="entry name" value="Adenoviral Proteinase, Chain A"/>
    <property type="match status" value="1"/>
</dbReference>
<evidence type="ECO:0000256" key="2">
    <source>
        <dbReference type="ARBA" id="ARBA00004340"/>
    </source>
</evidence>
<dbReference type="Pfam" id="PF02902">
    <property type="entry name" value="Peptidase_C48"/>
    <property type="match status" value="1"/>
</dbReference>
<keyword evidence="8" id="KW-0472">Membrane</keyword>
<accession>A0ABX8YZD2</accession>
<dbReference type="InterPro" id="IPR003653">
    <property type="entry name" value="Peptidase_C48_C"/>
</dbReference>
<keyword evidence="3" id="KW-0645">Protease</keyword>
<evidence type="ECO:0000256" key="5">
    <source>
        <dbReference type="ARBA" id="ARBA00022801"/>
    </source>
</evidence>
<comment type="subcellular location">
    <subcellularLocation>
        <location evidence="2">Host cell</location>
    </subcellularLocation>
    <subcellularLocation>
        <location evidence="1">Membrane</location>
        <topology evidence="1">Single-pass membrane protein</topology>
    </subcellularLocation>
</comment>
<gene>
    <name evidence="10" type="ORF">RHAB15C_0000610</name>
</gene>
<feature type="domain" description="Ubiquitin-like protease family profile" evidence="9">
    <location>
        <begin position="151"/>
        <end position="262"/>
    </location>
</feature>
<evidence type="ECO:0000256" key="1">
    <source>
        <dbReference type="ARBA" id="ARBA00004167"/>
    </source>
</evidence>
<dbReference type="EMBL" id="CP075585">
    <property type="protein sequence ID" value="QZA58731.1"/>
    <property type="molecule type" value="Genomic_DNA"/>
</dbReference>
<proteinExistence type="predicted"/>
<name>A0ABX8YZD2_9BACT</name>
<evidence type="ECO:0000256" key="6">
    <source>
        <dbReference type="ARBA" id="ARBA00022989"/>
    </source>
</evidence>
<evidence type="ECO:0000313" key="10">
    <source>
        <dbReference type="EMBL" id="QZA58731.1"/>
    </source>
</evidence>
<organism evidence="10 11">
    <name type="scientific">Candidatus Rhabdochlamydia porcellionis</name>
    <dbReference type="NCBI Taxonomy" id="225148"/>
    <lineage>
        <taxon>Bacteria</taxon>
        <taxon>Pseudomonadati</taxon>
        <taxon>Chlamydiota</taxon>
        <taxon>Chlamydiia</taxon>
        <taxon>Parachlamydiales</taxon>
        <taxon>Candidatus Rhabdochlamydiaceae</taxon>
        <taxon>Candidatus Rhabdochlamydia</taxon>
    </lineage>
</organism>
<dbReference type="InterPro" id="IPR038765">
    <property type="entry name" value="Papain-like_cys_pep_sf"/>
</dbReference>
<dbReference type="SUPFAM" id="SSF54001">
    <property type="entry name" value="Cysteine proteinases"/>
    <property type="match status" value="1"/>
</dbReference>
<evidence type="ECO:0000256" key="8">
    <source>
        <dbReference type="SAM" id="Phobius"/>
    </source>
</evidence>
<evidence type="ECO:0000256" key="3">
    <source>
        <dbReference type="ARBA" id="ARBA00022670"/>
    </source>
</evidence>
<evidence type="ECO:0000256" key="7">
    <source>
        <dbReference type="ARBA" id="ARBA00023026"/>
    </source>
</evidence>
<keyword evidence="5" id="KW-0378">Hydrolase</keyword>
<keyword evidence="4" id="KW-0833">Ubl conjugation pathway</keyword>
<protein>
    <recommendedName>
        <fullName evidence="9">Ubiquitin-like protease family profile domain-containing protein</fullName>
    </recommendedName>
</protein>
<keyword evidence="11" id="KW-1185">Reference proteome</keyword>
<reference evidence="10 11" key="1">
    <citation type="submission" date="2020-01" db="EMBL/GenBank/DDBJ databases">
        <authorList>
            <person name="Sixt B."/>
            <person name="Schulz F."/>
            <person name="Kostanjsek R."/>
            <person name="Koestlbacher S."/>
            <person name="Collingro A."/>
            <person name="Toenshoff E."/>
            <person name="Horn M."/>
        </authorList>
    </citation>
    <scope>NUCLEOTIDE SEQUENCE [LARGE SCALE GENOMIC DNA]</scope>
    <source>
        <strain evidence="10 11">15C</strain>
    </source>
</reference>
<keyword evidence="7" id="KW-0843">Virulence</keyword>
<evidence type="ECO:0000313" key="11">
    <source>
        <dbReference type="Proteomes" id="UP000822862"/>
    </source>
</evidence>
<evidence type="ECO:0000256" key="4">
    <source>
        <dbReference type="ARBA" id="ARBA00022786"/>
    </source>
</evidence>
<evidence type="ECO:0000259" key="9">
    <source>
        <dbReference type="Pfam" id="PF02902"/>
    </source>
</evidence>